<dbReference type="SUPFAM" id="SSF47781">
    <property type="entry name" value="RuvA domain 2-like"/>
    <property type="match status" value="1"/>
</dbReference>
<feature type="domain" description="Helix-hairpin-helix DNA-binding motif class 1" evidence="3">
    <location>
        <begin position="242"/>
        <end position="261"/>
    </location>
</feature>
<reference evidence="5" key="1">
    <citation type="journal article" date="2019" name="Int. J. Syst. Evol. Microbiol.">
        <title>The Global Catalogue of Microorganisms (GCM) 10K type strain sequencing project: providing services to taxonomists for standard genome sequencing and annotation.</title>
        <authorList>
            <consortium name="The Broad Institute Genomics Platform"/>
            <consortium name="The Broad Institute Genome Sequencing Center for Infectious Disease"/>
            <person name="Wu L."/>
            <person name="Ma J."/>
        </authorList>
    </citation>
    <scope>NUCLEOTIDE SEQUENCE [LARGE SCALE GENOMIC DNA]</scope>
    <source>
        <strain evidence="5">JCM 17938</strain>
    </source>
</reference>
<evidence type="ECO:0000259" key="3">
    <source>
        <dbReference type="SMART" id="SM00278"/>
    </source>
</evidence>
<proteinExistence type="predicted"/>
<organism evidence="4 5">
    <name type="scientific">Actinoallomurus liliacearum</name>
    <dbReference type="NCBI Taxonomy" id="1080073"/>
    <lineage>
        <taxon>Bacteria</taxon>
        <taxon>Bacillati</taxon>
        <taxon>Actinomycetota</taxon>
        <taxon>Actinomycetes</taxon>
        <taxon>Streptosporangiales</taxon>
        <taxon>Thermomonosporaceae</taxon>
        <taxon>Actinoallomurus</taxon>
    </lineage>
</organism>
<dbReference type="PANTHER" id="PTHR21180">
    <property type="entry name" value="ENDONUCLEASE/EXONUCLEASE/PHOSPHATASE FAMILY DOMAIN-CONTAINING PROTEIN 1"/>
    <property type="match status" value="1"/>
</dbReference>
<dbReference type="Gene3D" id="3.10.560.10">
    <property type="entry name" value="Outer membrane lipoprotein wza domain like"/>
    <property type="match status" value="1"/>
</dbReference>
<dbReference type="Gene3D" id="1.10.150.320">
    <property type="entry name" value="Photosystem II 12 kDa extrinsic protein"/>
    <property type="match status" value="1"/>
</dbReference>
<comment type="caution">
    <text evidence="4">The sequence shown here is derived from an EMBL/GenBank/DDBJ whole genome shotgun (WGS) entry which is preliminary data.</text>
</comment>
<feature type="region of interest" description="Disordered" evidence="1">
    <location>
        <begin position="1"/>
        <end position="49"/>
    </location>
</feature>
<dbReference type="RefSeq" id="WP_345362169.1">
    <property type="nucleotide sequence ID" value="NZ_BAABHJ010000023.1"/>
</dbReference>
<feature type="transmembrane region" description="Helical" evidence="2">
    <location>
        <begin position="57"/>
        <end position="77"/>
    </location>
</feature>
<accession>A0ABP8TVM8</accession>
<name>A0ABP8TVM8_9ACTN</name>
<evidence type="ECO:0000313" key="5">
    <source>
        <dbReference type="Proteomes" id="UP001500212"/>
    </source>
</evidence>
<evidence type="ECO:0000313" key="4">
    <source>
        <dbReference type="EMBL" id="GAA4614014.1"/>
    </source>
</evidence>
<evidence type="ECO:0000256" key="2">
    <source>
        <dbReference type="SAM" id="Phobius"/>
    </source>
</evidence>
<keyword evidence="5" id="KW-1185">Reference proteome</keyword>
<dbReference type="PANTHER" id="PTHR21180:SF32">
    <property type="entry name" value="ENDONUCLEASE_EXONUCLEASE_PHOSPHATASE FAMILY DOMAIN-CONTAINING PROTEIN 1"/>
    <property type="match status" value="1"/>
</dbReference>
<feature type="compositionally biased region" description="Basic and acidic residues" evidence="1">
    <location>
        <begin position="40"/>
        <end position="49"/>
    </location>
</feature>
<dbReference type="InterPro" id="IPR019554">
    <property type="entry name" value="Soluble_ligand-bd"/>
</dbReference>
<dbReference type="SMART" id="SM00278">
    <property type="entry name" value="HhH1"/>
    <property type="match status" value="2"/>
</dbReference>
<dbReference type="EMBL" id="BAABHJ010000023">
    <property type="protein sequence ID" value="GAA4614014.1"/>
    <property type="molecule type" value="Genomic_DNA"/>
</dbReference>
<dbReference type="Pfam" id="PF10531">
    <property type="entry name" value="SLBB"/>
    <property type="match status" value="1"/>
</dbReference>
<dbReference type="Pfam" id="PF12836">
    <property type="entry name" value="HHH_3"/>
    <property type="match status" value="1"/>
</dbReference>
<feature type="domain" description="Helix-hairpin-helix DNA-binding motif class 1" evidence="3">
    <location>
        <begin position="212"/>
        <end position="231"/>
    </location>
</feature>
<dbReference type="InterPro" id="IPR051675">
    <property type="entry name" value="Endo/Exo/Phosphatase_dom_1"/>
</dbReference>
<keyword evidence="2" id="KW-0472">Membrane</keyword>
<dbReference type="Proteomes" id="UP001500212">
    <property type="component" value="Unassembled WGS sequence"/>
</dbReference>
<sequence>MSSLDPTAFDRLRDVFRPPRSFGPGDDTGDEPPGAALRSAPRDPGGRVRLDPGIPGLRVLAAVGLLAALVAAAYLWWSRPEPQPAPAAVVRSAAHPAASLGASSPDRGVPTALATPAVSSSPVLVDVAGKVRRPGVVSLPSGARVIDAIKAAGGVRPGARTGALNLARRVVDGEQILVGVDATPAPAVPSGAPPGAATPSRAPLDLNTASVAQLDQLPGVGPVLAQRIVDYRTQHGAFRSVEELRQVSGIGAAKFGDLKGLVTV</sequence>
<keyword evidence="2" id="KW-0812">Transmembrane</keyword>
<keyword evidence="2" id="KW-1133">Transmembrane helix</keyword>
<evidence type="ECO:0000256" key="1">
    <source>
        <dbReference type="SAM" id="MobiDB-lite"/>
    </source>
</evidence>
<gene>
    <name evidence="4" type="ORF">GCM10023195_61000</name>
</gene>
<protein>
    <recommendedName>
        <fullName evidence="3">Helix-hairpin-helix DNA-binding motif class 1 domain-containing protein</fullName>
    </recommendedName>
</protein>
<dbReference type="InterPro" id="IPR010994">
    <property type="entry name" value="RuvA_2-like"/>
</dbReference>
<feature type="compositionally biased region" description="Basic and acidic residues" evidence="1">
    <location>
        <begin position="8"/>
        <end position="17"/>
    </location>
</feature>
<dbReference type="InterPro" id="IPR003583">
    <property type="entry name" value="Hlx-hairpin-Hlx_DNA-bd_motif"/>
</dbReference>